<dbReference type="InterPro" id="IPR029016">
    <property type="entry name" value="GAF-like_dom_sf"/>
</dbReference>
<organism evidence="1 2">
    <name type="scientific">Streptomyces clavuligerus</name>
    <dbReference type="NCBI Taxonomy" id="1901"/>
    <lineage>
        <taxon>Bacteria</taxon>
        <taxon>Bacillati</taxon>
        <taxon>Actinomycetota</taxon>
        <taxon>Actinomycetes</taxon>
        <taxon>Kitasatosporales</taxon>
        <taxon>Streptomycetaceae</taxon>
        <taxon>Streptomyces</taxon>
    </lineage>
</organism>
<proteinExistence type="predicted"/>
<dbReference type="AlphaFoldDB" id="E2Q749"/>
<evidence type="ECO:0000313" key="1">
    <source>
        <dbReference type="EMBL" id="EFG05296.1"/>
    </source>
</evidence>
<sequence>MLGARVPGQIKFRDLAFPYAEKLHHLTRGSAFVFISGSLGPDAALVDAVRRAHGTGGGLRAEERRASAQAATRVFRAFGGAGTPPHPDAEGNGGETDRVRQRGIAAVRGPGTVGVAAPVLAASGTAAGALAVAAPEGRMQVVTAASYLRAACAAVSRALRNAHGPVPRP</sequence>
<keyword evidence="2" id="KW-1185">Reference proteome</keyword>
<dbReference type="SUPFAM" id="SSF55781">
    <property type="entry name" value="GAF domain-like"/>
    <property type="match status" value="1"/>
</dbReference>
<dbReference type="STRING" id="1901.BB341_26660"/>
<reference evidence="1 2" key="1">
    <citation type="journal article" date="2010" name="Genome Biol. Evol.">
        <title>The sequence of a 1.8-mb bacterial linear plasmid reveals a rich evolutionary reservoir of secondary metabolic pathways.</title>
        <authorList>
            <person name="Medema M.H."/>
            <person name="Trefzer A."/>
            <person name="Kovalchuk A."/>
            <person name="van den Berg M."/>
            <person name="Mueller U."/>
            <person name="Heijne W."/>
            <person name="Wu L."/>
            <person name="Alam M.T."/>
            <person name="Ronning C.M."/>
            <person name="Nierman W.C."/>
            <person name="Bovenberg R.A.L."/>
            <person name="Breitling R."/>
            <person name="Takano E."/>
        </authorList>
    </citation>
    <scope>NUCLEOTIDE SEQUENCE [LARGE SCALE GENOMIC DNA]</scope>
    <source>
        <strain evidence="2">ATCC 27064 / DSM 738 / JCM 4710 / NBRC 13307 / NCIMB 12785 / NRRL 3585 / VKM Ac-602</strain>
    </source>
</reference>
<dbReference type="EMBL" id="CM000913">
    <property type="protein sequence ID" value="EFG05296.1"/>
    <property type="molecule type" value="Genomic_DNA"/>
</dbReference>
<accession>E2Q749</accession>
<dbReference type="Gene3D" id="3.30.450.40">
    <property type="match status" value="1"/>
</dbReference>
<evidence type="ECO:0000313" key="2">
    <source>
        <dbReference type="Proteomes" id="UP000002357"/>
    </source>
</evidence>
<dbReference type="eggNOG" id="COG1414">
    <property type="taxonomic scope" value="Bacteria"/>
</dbReference>
<protein>
    <submittedName>
        <fullName evidence="1">Uncharacterized protein</fullName>
    </submittedName>
</protein>
<gene>
    <name evidence="1" type="ORF">SCLAV_0220</name>
</gene>
<dbReference type="Proteomes" id="UP000002357">
    <property type="component" value="Chromosome"/>
</dbReference>
<name>E2Q749_STRCL</name>